<reference evidence="4" key="1">
    <citation type="submission" date="2023-07" db="EMBL/GenBank/DDBJ databases">
        <title>A chromosome-level genome assembly of Lolium multiflorum.</title>
        <authorList>
            <person name="Chen Y."/>
            <person name="Copetti D."/>
            <person name="Kolliker R."/>
            <person name="Studer B."/>
        </authorList>
    </citation>
    <scope>NUCLEOTIDE SEQUENCE</scope>
    <source>
        <strain evidence="4">02402/16</strain>
        <tissue evidence="4">Leaf</tissue>
    </source>
</reference>
<dbReference type="Proteomes" id="UP001231189">
    <property type="component" value="Unassembled WGS sequence"/>
</dbReference>
<comment type="caution">
    <text evidence="4">The sequence shown here is derived from an EMBL/GenBank/DDBJ whole genome shotgun (WGS) entry which is preliminary data.</text>
</comment>
<evidence type="ECO:0000313" key="4">
    <source>
        <dbReference type="EMBL" id="KAK1603719.1"/>
    </source>
</evidence>
<feature type="compositionally biased region" description="Polar residues" evidence="2">
    <location>
        <begin position="261"/>
        <end position="274"/>
    </location>
</feature>
<gene>
    <name evidence="4" type="ORF">QYE76_027392</name>
</gene>
<dbReference type="Pfam" id="PF04195">
    <property type="entry name" value="Transposase_28"/>
    <property type="match status" value="1"/>
</dbReference>
<feature type="region of interest" description="Disordered" evidence="2">
    <location>
        <begin position="127"/>
        <end position="284"/>
    </location>
</feature>
<dbReference type="PANTHER" id="PTHR33026:SF7">
    <property type="entry name" value="OS03G0100275 PROTEIN"/>
    <property type="match status" value="1"/>
</dbReference>
<evidence type="ECO:0000256" key="1">
    <source>
        <dbReference type="SAM" id="Coils"/>
    </source>
</evidence>
<feature type="domain" description="Transposase (putative) gypsy type" evidence="3">
    <location>
        <begin position="2"/>
        <end position="67"/>
    </location>
</feature>
<keyword evidence="5" id="KW-1185">Reference proteome</keyword>
<evidence type="ECO:0000313" key="5">
    <source>
        <dbReference type="Proteomes" id="UP001231189"/>
    </source>
</evidence>
<evidence type="ECO:0000259" key="3">
    <source>
        <dbReference type="Pfam" id="PF04195"/>
    </source>
</evidence>
<feature type="coiled-coil region" evidence="1">
    <location>
        <begin position="310"/>
        <end position="379"/>
    </location>
</feature>
<feature type="compositionally biased region" description="Acidic residues" evidence="2">
    <location>
        <begin position="148"/>
        <end position="160"/>
    </location>
</feature>
<name>A0AAD8QMA6_LOLMU</name>
<evidence type="ECO:0000256" key="2">
    <source>
        <dbReference type="SAM" id="MobiDB-lite"/>
    </source>
</evidence>
<keyword evidence="1" id="KW-0175">Coiled coil</keyword>
<protein>
    <recommendedName>
        <fullName evidence="3">Transposase (putative) gypsy type domain-containing protein</fullName>
    </recommendedName>
</protein>
<sequence length="558" mass="61733">MFSAFLFRGLSLPAHEFLRSLLYFYGIQLWQLTPNSILHLSIFVAVCEAFLGIDPHWGLWKKIFYVKRHNDSNGPPSLVASALLSGRRVSSADLSADDLRDEVRRLTCLSKNDNIVLISARPAYDADHPPTEALATARSYPPTPESGVDLEDDDEDSDGTEDARHVLEDSDVQGEEATEDDAFIRGRRRKQVHDDLIASAESSPHGGDNDADDAATPPPAKKSSTSVFAGEDDLDLSDDDDDEVPLAKRAKFVSERAVSAKESNPSPAKSTPPSRTAVEKVPISTVIPPGNVPASSAGRDHPIYATVDAVAEFAEEFTRLELENSQLRKTVRSSADQVLEANRLATDAKNENILLKEELKKLKQQLKDEQDARQAAAALLDKKEGTLRESIKELLVVASDAAEENKKIHEEVEAMTDVAHPNHGLWLHRPKAVVMAKFKYRVGKAHYYFDKFHAHLKMVWSTLFPLDQAPETLSALFTRFKSPERIRQLVRKELLAGAELALASTLACHPSLDLEAVANTEKNLGQYYDAARGPAYTIVSRMESCLEKDLKAHWGQEA</sequence>
<dbReference type="AlphaFoldDB" id="A0AAD8QMA6"/>
<organism evidence="4 5">
    <name type="scientific">Lolium multiflorum</name>
    <name type="common">Italian ryegrass</name>
    <name type="synonym">Lolium perenne subsp. multiflorum</name>
    <dbReference type="NCBI Taxonomy" id="4521"/>
    <lineage>
        <taxon>Eukaryota</taxon>
        <taxon>Viridiplantae</taxon>
        <taxon>Streptophyta</taxon>
        <taxon>Embryophyta</taxon>
        <taxon>Tracheophyta</taxon>
        <taxon>Spermatophyta</taxon>
        <taxon>Magnoliopsida</taxon>
        <taxon>Liliopsida</taxon>
        <taxon>Poales</taxon>
        <taxon>Poaceae</taxon>
        <taxon>BOP clade</taxon>
        <taxon>Pooideae</taxon>
        <taxon>Poodae</taxon>
        <taxon>Poeae</taxon>
        <taxon>Poeae Chloroplast Group 2 (Poeae type)</taxon>
        <taxon>Loliodinae</taxon>
        <taxon>Loliinae</taxon>
        <taxon>Lolium</taxon>
    </lineage>
</organism>
<dbReference type="EMBL" id="JAUUTY010000007">
    <property type="protein sequence ID" value="KAK1603719.1"/>
    <property type="molecule type" value="Genomic_DNA"/>
</dbReference>
<feature type="compositionally biased region" description="Acidic residues" evidence="2">
    <location>
        <begin position="230"/>
        <end position="244"/>
    </location>
</feature>
<proteinExistence type="predicted"/>
<accession>A0AAD8QMA6</accession>
<feature type="compositionally biased region" description="Acidic residues" evidence="2">
    <location>
        <begin position="169"/>
        <end position="181"/>
    </location>
</feature>
<dbReference type="PANTHER" id="PTHR33026">
    <property type="entry name" value="OS06G0360600 PROTEIN"/>
    <property type="match status" value="1"/>
</dbReference>
<dbReference type="InterPro" id="IPR007321">
    <property type="entry name" value="Transposase_28"/>
</dbReference>